<dbReference type="EMBL" id="JAPTMU010000025">
    <property type="protein sequence ID" value="KAJ4923721.1"/>
    <property type="molecule type" value="Genomic_DNA"/>
</dbReference>
<evidence type="ECO:0000313" key="2">
    <source>
        <dbReference type="Proteomes" id="UP001219934"/>
    </source>
</evidence>
<sequence length="464" mass="54290">MENIDEYIWQRRIHHGVRQQKGTVPFPESVKAGLDFNAALERKDKWDPRLLTNAVMLELCAFARTVTQSKIYFLFEMLDFNFDLGVDLDNDHQYYKDQEDYESRLDLTHTVKILGVSLFVRPEDATKDKLDPNPLTNGVVLELLDFSRVLSGTHNGIVHDLIKQNFGKKYDNTFFSLQLPKLLGRKNAWFRTNNSEAFQQQTYEIKTLEPMRRKRRKRKSPDYHNLEELVAIKQRAMLRLENVNADVCPDSDLSYRCPVDCDTEMQLESEAASEQMVSDGCSSEAIFSLDVKQEEEEVFVSQVKPPTYNFNPVLPKILPKHTTLKAVSDLYIEEENEDTKVKTHKQKLWMRKAPRSKQILKSSRVNDKFARSREIGLDFNVGSCNKKSLDLQLFTNNTLWEVYKFGIMMSKTVHGFFLEVLDMNFNLVILDHYHERNLLRLMSKEKFLENHPDRQDTEFLNRAL</sequence>
<keyword evidence="2" id="KW-1185">Reference proteome</keyword>
<gene>
    <name evidence="1" type="ORF">JOQ06_014000</name>
</gene>
<accession>A0AAD6AFI2</accession>
<proteinExistence type="predicted"/>
<organism evidence="1 2">
    <name type="scientific">Pogonophryne albipinna</name>
    <dbReference type="NCBI Taxonomy" id="1090488"/>
    <lineage>
        <taxon>Eukaryota</taxon>
        <taxon>Metazoa</taxon>
        <taxon>Chordata</taxon>
        <taxon>Craniata</taxon>
        <taxon>Vertebrata</taxon>
        <taxon>Euteleostomi</taxon>
        <taxon>Actinopterygii</taxon>
        <taxon>Neopterygii</taxon>
        <taxon>Teleostei</taxon>
        <taxon>Neoteleostei</taxon>
        <taxon>Acanthomorphata</taxon>
        <taxon>Eupercaria</taxon>
        <taxon>Perciformes</taxon>
        <taxon>Notothenioidei</taxon>
        <taxon>Pogonophryne</taxon>
    </lineage>
</organism>
<comment type="caution">
    <text evidence="1">The sequence shown here is derived from an EMBL/GenBank/DDBJ whole genome shotgun (WGS) entry which is preliminary data.</text>
</comment>
<evidence type="ECO:0000313" key="1">
    <source>
        <dbReference type="EMBL" id="KAJ4923721.1"/>
    </source>
</evidence>
<protein>
    <submittedName>
        <fullName evidence="1">Uncharacterized protein</fullName>
    </submittedName>
</protein>
<dbReference type="AlphaFoldDB" id="A0AAD6AFI2"/>
<dbReference type="Proteomes" id="UP001219934">
    <property type="component" value="Unassembled WGS sequence"/>
</dbReference>
<reference evidence="1" key="1">
    <citation type="submission" date="2022-11" db="EMBL/GenBank/DDBJ databases">
        <title>Chromosome-level genome of Pogonophryne albipinna.</title>
        <authorList>
            <person name="Jo E."/>
        </authorList>
    </citation>
    <scope>NUCLEOTIDE SEQUENCE</scope>
    <source>
        <strain evidence="1">SGF0006</strain>
        <tissue evidence="1">Muscle</tissue>
    </source>
</reference>
<name>A0AAD6AFI2_9TELE</name>